<keyword evidence="8" id="KW-1185">Reference proteome</keyword>
<dbReference type="InterPro" id="IPR006984">
    <property type="entry name" value="Fcf1/UTP23"/>
</dbReference>
<dbReference type="InterPro" id="IPR002716">
    <property type="entry name" value="PIN_dom"/>
</dbReference>
<dbReference type="AlphaFoldDB" id="L2GUR4"/>
<organism evidence="7 8">
    <name type="scientific">Vavraia culicis (isolate floridensis)</name>
    <name type="common">Microsporidian parasite</name>
    <dbReference type="NCBI Taxonomy" id="948595"/>
    <lineage>
        <taxon>Eukaryota</taxon>
        <taxon>Fungi</taxon>
        <taxon>Fungi incertae sedis</taxon>
        <taxon>Microsporidia</taxon>
        <taxon>Pleistophoridae</taxon>
        <taxon>Vavraia</taxon>
    </lineage>
</organism>
<dbReference type="CDD" id="cd09864">
    <property type="entry name" value="PIN_Fcf1-like"/>
    <property type="match status" value="1"/>
</dbReference>
<dbReference type="OrthoDB" id="76105at2759"/>
<dbReference type="InterPro" id="IPR029060">
    <property type="entry name" value="PIN-like_dom_sf"/>
</dbReference>
<gene>
    <name evidence="7" type="ORF">VCUG_01689</name>
</gene>
<reference evidence="8" key="1">
    <citation type="submission" date="2011-03" db="EMBL/GenBank/DDBJ databases">
        <title>The genome sequence of Vavraia culicis strain floridensis.</title>
        <authorList>
            <consortium name="The Broad Institute Genome Sequencing Platform"/>
            <person name="Cuomo C."/>
            <person name="Becnel J."/>
            <person name="Sanscrainte N."/>
            <person name="Young S.K."/>
            <person name="Zeng Q."/>
            <person name="Gargeya S."/>
            <person name="Fitzgerald M."/>
            <person name="Haas B."/>
            <person name="Abouelleil A."/>
            <person name="Alvarado L."/>
            <person name="Arachchi H.M."/>
            <person name="Berlin A."/>
            <person name="Chapman S.B."/>
            <person name="Gearin G."/>
            <person name="Goldberg J."/>
            <person name="Griggs A."/>
            <person name="Gujja S."/>
            <person name="Hansen M."/>
            <person name="Heiman D."/>
            <person name="Howarth C."/>
            <person name="Larimer J."/>
            <person name="Lui A."/>
            <person name="MacDonald P.J.P."/>
            <person name="McCowen C."/>
            <person name="Montmayeur A."/>
            <person name="Murphy C."/>
            <person name="Neiman D."/>
            <person name="Pearson M."/>
            <person name="Priest M."/>
            <person name="Roberts A."/>
            <person name="Saif S."/>
            <person name="Shea T."/>
            <person name="Sisk P."/>
            <person name="Stolte C."/>
            <person name="Sykes S."/>
            <person name="Wortman J."/>
            <person name="Nusbaum C."/>
            <person name="Birren B."/>
        </authorList>
    </citation>
    <scope>NUCLEOTIDE SEQUENCE [LARGE SCALE GENOMIC DNA]</scope>
    <source>
        <strain evidence="8">floridensis</strain>
    </source>
</reference>
<dbReference type="VEuPathDB" id="MicrosporidiaDB:VCUG_01689"/>
<evidence type="ECO:0000256" key="1">
    <source>
        <dbReference type="ARBA" id="ARBA00004604"/>
    </source>
</evidence>
<dbReference type="GeneID" id="19879563"/>
<dbReference type="InterPro" id="IPR037503">
    <property type="entry name" value="Fcf1_PIN"/>
</dbReference>
<sequence>MKIKRKFCRVPKVLNISEKSRHSEKDVSVIENDEPKFDEYFRINHNLAPPYNILMDTNFILHSVRKRMDIETELMRVLFSNVKICVPECVFAEIEKMGLKYRVALMAARKLKHQVLICDHKGTYADDCIMDRITPNRCYIVATCDADLKRRIRRIPGVPILYINARKYAVESLPNV</sequence>
<name>L2GUR4_VAVCU</name>
<dbReference type="GO" id="GO:0004540">
    <property type="term" value="F:RNA nuclease activity"/>
    <property type="evidence" value="ECO:0007669"/>
    <property type="project" value="UniProtKB-ARBA"/>
</dbReference>
<dbReference type="Gene3D" id="3.40.50.1010">
    <property type="entry name" value="5'-nuclease"/>
    <property type="match status" value="1"/>
</dbReference>
<keyword evidence="2" id="KW-0690">Ribosome biogenesis</keyword>
<evidence type="ECO:0000256" key="3">
    <source>
        <dbReference type="ARBA" id="ARBA00022552"/>
    </source>
</evidence>
<evidence type="ECO:0000256" key="2">
    <source>
        <dbReference type="ARBA" id="ARBA00022517"/>
    </source>
</evidence>
<dbReference type="HOGENOM" id="CLU_081098_0_1_1"/>
<evidence type="ECO:0000256" key="5">
    <source>
        <dbReference type="ARBA" id="ARBA00024026"/>
    </source>
</evidence>
<comment type="similarity">
    <text evidence="5">Belongs to the UTP23/FCF1 family. FCF1 subfamily.</text>
</comment>
<dbReference type="OMA" id="PECVFAE"/>
<evidence type="ECO:0000259" key="6">
    <source>
        <dbReference type="SMART" id="SM00670"/>
    </source>
</evidence>
<dbReference type="SMART" id="SM00670">
    <property type="entry name" value="PINc"/>
    <property type="match status" value="1"/>
</dbReference>
<feature type="domain" description="PIN" evidence="6">
    <location>
        <begin position="51"/>
        <end position="150"/>
    </location>
</feature>
<evidence type="ECO:0000313" key="8">
    <source>
        <dbReference type="Proteomes" id="UP000011081"/>
    </source>
</evidence>
<evidence type="ECO:0000256" key="4">
    <source>
        <dbReference type="ARBA" id="ARBA00023242"/>
    </source>
</evidence>
<dbReference type="Pfam" id="PF04900">
    <property type="entry name" value="Fcf1"/>
    <property type="match status" value="1"/>
</dbReference>
<evidence type="ECO:0000313" key="7">
    <source>
        <dbReference type="EMBL" id="ELA46845.1"/>
    </source>
</evidence>
<keyword evidence="4" id="KW-0539">Nucleus</keyword>
<comment type="subcellular location">
    <subcellularLocation>
        <location evidence="1">Nucleus</location>
        <location evidence="1">Nucleolus</location>
    </subcellularLocation>
</comment>
<dbReference type="RefSeq" id="XP_008074705.1">
    <property type="nucleotide sequence ID" value="XM_008076514.1"/>
</dbReference>
<dbReference type="PANTHER" id="PTHR12416">
    <property type="entry name" value="RRNA-PROCESSING PROTEIN UTP23 HOMOLOG"/>
    <property type="match status" value="1"/>
</dbReference>
<dbReference type="SUPFAM" id="SSF88723">
    <property type="entry name" value="PIN domain-like"/>
    <property type="match status" value="1"/>
</dbReference>
<proteinExistence type="inferred from homology"/>
<dbReference type="EMBL" id="GL877431">
    <property type="protein sequence ID" value="ELA46845.1"/>
    <property type="molecule type" value="Genomic_DNA"/>
</dbReference>
<dbReference type="Proteomes" id="UP000011081">
    <property type="component" value="Unassembled WGS sequence"/>
</dbReference>
<dbReference type="GO" id="GO:0006364">
    <property type="term" value="P:rRNA processing"/>
    <property type="evidence" value="ECO:0007669"/>
    <property type="project" value="UniProtKB-KW"/>
</dbReference>
<dbReference type="InParanoid" id="L2GUR4"/>
<dbReference type="STRING" id="948595.L2GUR4"/>
<dbReference type="GO" id="GO:0032040">
    <property type="term" value="C:small-subunit processome"/>
    <property type="evidence" value="ECO:0007669"/>
    <property type="project" value="InterPro"/>
</dbReference>
<accession>L2GUR4</accession>
<keyword evidence="3" id="KW-0698">rRNA processing</keyword>
<protein>
    <recommendedName>
        <fullName evidence="6">PIN domain-containing protein</fullName>
    </recommendedName>
</protein>
<dbReference type="FunCoup" id="L2GUR4">
    <property type="interactions" value="273"/>
</dbReference>